<evidence type="ECO:0000256" key="2">
    <source>
        <dbReference type="ARBA" id="ARBA00031078"/>
    </source>
</evidence>
<dbReference type="GO" id="GO:0004037">
    <property type="term" value="F:allantoicase activity"/>
    <property type="evidence" value="ECO:0007669"/>
    <property type="project" value="InterPro"/>
</dbReference>
<dbReference type="InterPro" id="IPR005164">
    <property type="entry name" value="Allantoicase"/>
</dbReference>
<proteinExistence type="inferred from homology"/>
<dbReference type="RefSeq" id="XP_037868821.1">
    <property type="nucleotide sequence ID" value="XM_038012893.2"/>
</dbReference>
<evidence type="ECO:0000259" key="3">
    <source>
        <dbReference type="Pfam" id="PF03561"/>
    </source>
</evidence>
<dbReference type="KEGG" id="bmor:101742965"/>
<dbReference type="FunFam" id="2.60.120.260:FF:000077">
    <property type="entry name" value="Probable allantoicase"/>
    <property type="match status" value="1"/>
</dbReference>
<sequence>MISQSAIALCYCSQLCPLLKMLIHPPSYTSLSELASHSAGGKVLFATDDFFATCENMIADEEPIFIADKYTEYGKWMDGWETRRKRIPGHDWCIIKLATKCVIKGLVIDTAFFTGNNAPKFSIQAATLTSEDEKLIPVRHPTMGSSCSAQDMELITRIHSDEWQEIVPVTVLRPGYEDTRFNYQKVVNDDSWTHIRVNIYPDGGIARLRVFGEAKPELLAIHDMIDLVSLLNGGICQGFSNAHYGHPRNILKPMKSRSMADGWETARRADRPEIIEENDDGTLRFSGNEWAVYKLGFAGTIRRVCIDTTHFKGNYPDHIRIEGCNLGQNDWDNQSNNECNWRSILVPSKLSAHKEHWFSCQSDLITHVRVTIAPDGGLSRLRLLGYVDQTTL</sequence>
<reference evidence="5" key="1">
    <citation type="journal article" date="2008" name="Insect Biochem. Mol. Biol.">
        <title>The genome of a lepidopteran model insect, the silkworm Bombyx mori.</title>
        <authorList>
            <consortium name="International Silkworm Genome Consortium"/>
        </authorList>
    </citation>
    <scope>NUCLEOTIDE SEQUENCE [LARGE SCALE GENOMIC DNA]</scope>
    <source>
        <strain evidence="5">p50T</strain>
    </source>
</reference>
<evidence type="ECO:0000313" key="5">
    <source>
        <dbReference type="Proteomes" id="UP000005204"/>
    </source>
</evidence>
<evidence type="ECO:0000256" key="1">
    <source>
        <dbReference type="ARBA" id="ARBA00009242"/>
    </source>
</evidence>
<dbReference type="NCBIfam" id="TIGR02961">
    <property type="entry name" value="allantoicase"/>
    <property type="match status" value="1"/>
</dbReference>
<dbReference type="InterPro" id="IPR015908">
    <property type="entry name" value="Allantoicase_dom"/>
</dbReference>
<dbReference type="InterPro" id="IPR008979">
    <property type="entry name" value="Galactose-bd-like_sf"/>
</dbReference>
<dbReference type="Gene3D" id="2.60.120.260">
    <property type="entry name" value="Galactose-binding domain-like"/>
    <property type="match status" value="2"/>
</dbReference>
<evidence type="ECO:0000313" key="4">
    <source>
        <dbReference type="EnsemblMetazoa" id="XP_037868821.1"/>
    </source>
</evidence>
<comment type="similarity">
    <text evidence="1">Belongs to the allantoicase family.</text>
</comment>
<feature type="domain" description="Allantoicase" evidence="3">
    <location>
        <begin position="233"/>
        <end position="387"/>
    </location>
</feature>
<dbReference type="SUPFAM" id="SSF49785">
    <property type="entry name" value="Galactose-binding domain-like"/>
    <property type="match status" value="2"/>
</dbReference>
<dbReference type="EnsemblMetazoa" id="XM_038012893.1">
    <property type="protein sequence ID" value="XP_037868821.1"/>
    <property type="gene ID" value="LOC101742965"/>
</dbReference>
<dbReference type="GeneID" id="101742965"/>
<keyword evidence="5" id="KW-1185">Reference proteome</keyword>
<feature type="domain" description="Allantoicase" evidence="3">
    <location>
        <begin position="40"/>
        <end position="214"/>
    </location>
</feature>
<dbReference type="PIRSF" id="PIRSF016516">
    <property type="entry name" value="Allantoicase"/>
    <property type="match status" value="1"/>
</dbReference>
<accession>A0A8R2LWH7</accession>
<name>A0A8R2LWH7_BOMMO</name>
<dbReference type="HAMAP" id="MF_00813">
    <property type="entry name" value="Allantoicase"/>
    <property type="match status" value="1"/>
</dbReference>
<reference evidence="4" key="2">
    <citation type="submission" date="2022-06" db="UniProtKB">
        <authorList>
            <consortium name="EnsemblMetazoa"/>
        </authorList>
    </citation>
    <scope>IDENTIFICATION</scope>
    <source>
        <strain evidence="4">p50T (Dazao)</strain>
    </source>
</reference>
<organism evidence="4 5">
    <name type="scientific">Bombyx mori</name>
    <name type="common">Silk moth</name>
    <dbReference type="NCBI Taxonomy" id="7091"/>
    <lineage>
        <taxon>Eukaryota</taxon>
        <taxon>Metazoa</taxon>
        <taxon>Ecdysozoa</taxon>
        <taxon>Arthropoda</taxon>
        <taxon>Hexapoda</taxon>
        <taxon>Insecta</taxon>
        <taxon>Pterygota</taxon>
        <taxon>Neoptera</taxon>
        <taxon>Endopterygota</taxon>
        <taxon>Lepidoptera</taxon>
        <taxon>Glossata</taxon>
        <taxon>Ditrysia</taxon>
        <taxon>Bombycoidea</taxon>
        <taxon>Bombycidae</taxon>
        <taxon>Bombycinae</taxon>
        <taxon>Bombyx</taxon>
    </lineage>
</organism>
<protein>
    <recommendedName>
        <fullName evidence="2">Allantoate amidinohydrolase</fullName>
    </recommendedName>
</protein>
<dbReference type="Proteomes" id="UP000005204">
    <property type="component" value="Unassembled WGS sequence"/>
</dbReference>
<dbReference type="AlphaFoldDB" id="A0A8R2LWH7"/>
<dbReference type="GO" id="GO:0000256">
    <property type="term" value="P:allantoin catabolic process"/>
    <property type="evidence" value="ECO:0007669"/>
    <property type="project" value="InterPro"/>
</dbReference>
<dbReference type="Pfam" id="PF03561">
    <property type="entry name" value="Allantoicase"/>
    <property type="match status" value="2"/>
</dbReference>
<dbReference type="PANTHER" id="PTHR12045:SF3">
    <property type="entry name" value="INACTIVE ALLANTOICASE-RELATED"/>
    <property type="match status" value="1"/>
</dbReference>
<dbReference type="PANTHER" id="PTHR12045">
    <property type="entry name" value="ALLANTOICASE"/>
    <property type="match status" value="1"/>
</dbReference>